<dbReference type="PROSITE" id="PS50010">
    <property type="entry name" value="DH_2"/>
    <property type="match status" value="1"/>
</dbReference>
<proteinExistence type="inferred from homology"/>
<evidence type="ECO:0000256" key="1">
    <source>
        <dbReference type="ARBA" id="ARBA00004123"/>
    </source>
</evidence>
<evidence type="ECO:0000259" key="15">
    <source>
        <dbReference type="PROSITE" id="PS50010"/>
    </source>
</evidence>
<feature type="domain" description="Ig-like" evidence="17">
    <location>
        <begin position="2648"/>
        <end position="2736"/>
    </location>
</feature>
<dbReference type="InterPro" id="IPR003961">
    <property type="entry name" value="FN3_dom"/>
</dbReference>
<feature type="compositionally biased region" description="Basic residues" evidence="13">
    <location>
        <begin position="72"/>
        <end position="86"/>
    </location>
</feature>
<feature type="compositionally biased region" description="Basic and acidic residues" evidence="13">
    <location>
        <begin position="4443"/>
        <end position="4457"/>
    </location>
</feature>
<evidence type="ECO:0000256" key="4">
    <source>
        <dbReference type="ARBA" id="ARBA00006692"/>
    </source>
</evidence>
<dbReference type="InterPro" id="IPR035899">
    <property type="entry name" value="DBL_dom_sf"/>
</dbReference>
<dbReference type="FunFam" id="2.60.40.10:FF:000919">
    <property type="entry name" value="Uncharacterized protein, isoform C"/>
    <property type="match status" value="1"/>
</dbReference>
<feature type="compositionally biased region" description="Low complexity" evidence="13">
    <location>
        <begin position="4413"/>
        <end position="4427"/>
    </location>
</feature>
<accession>A0AAN7P141</accession>
<dbReference type="Pfam" id="PF23330">
    <property type="entry name" value="zf-C2H2_14"/>
    <property type="match status" value="1"/>
</dbReference>
<dbReference type="InterPro" id="IPR001849">
    <property type="entry name" value="PH_domain"/>
</dbReference>
<dbReference type="InterPro" id="IPR013783">
    <property type="entry name" value="Ig-like_fold"/>
</dbReference>
<dbReference type="InterPro" id="IPR003599">
    <property type="entry name" value="Ig_sub"/>
</dbReference>
<dbReference type="Gene3D" id="2.30.29.30">
    <property type="entry name" value="Pleckstrin-homology domain (PH domain)/Phosphotyrosine-binding domain (PTB)"/>
    <property type="match status" value="1"/>
</dbReference>
<evidence type="ECO:0008006" key="21">
    <source>
        <dbReference type="Google" id="ProtNLM"/>
    </source>
</evidence>
<dbReference type="Pfam" id="PF22697">
    <property type="entry name" value="SOS1_NGEF_PH"/>
    <property type="match status" value="1"/>
</dbReference>
<dbReference type="FunFam" id="2.60.40.10:FF:000802">
    <property type="entry name" value="Muscle M-line assembly protein unc-89"/>
    <property type="match status" value="1"/>
</dbReference>
<dbReference type="InterPro" id="IPR000719">
    <property type="entry name" value="Prot_kinase_dom"/>
</dbReference>
<dbReference type="FunFam" id="2.60.40.10:FF:000345">
    <property type="entry name" value="Muscle M-line assembly protein unc-89"/>
    <property type="match status" value="2"/>
</dbReference>
<feature type="domain" description="Ig-like" evidence="17">
    <location>
        <begin position="2446"/>
        <end position="2535"/>
    </location>
</feature>
<dbReference type="GO" id="GO:0003676">
    <property type="term" value="F:nucleic acid binding"/>
    <property type="evidence" value="ECO:0007669"/>
    <property type="project" value="InterPro"/>
</dbReference>
<dbReference type="SUPFAM" id="SSF50729">
    <property type="entry name" value="PH domain-like"/>
    <property type="match status" value="1"/>
</dbReference>
<dbReference type="InterPro" id="IPR011993">
    <property type="entry name" value="PH-like_dom_sf"/>
</dbReference>
<dbReference type="FunFam" id="2.60.40.10:FF:000344">
    <property type="entry name" value="Muscle M-line assembly protein unc-89"/>
    <property type="match status" value="1"/>
</dbReference>
<comment type="caution">
    <text evidence="19">The sequence shown here is derived from an EMBL/GenBank/DDBJ whole genome shotgun (WGS) entry which is preliminary data.</text>
</comment>
<dbReference type="Pfam" id="PF00041">
    <property type="entry name" value="fn3"/>
    <property type="match status" value="2"/>
</dbReference>
<evidence type="ECO:0000256" key="10">
    <source>
        <dbReference type="ARBA" id="ARBA00023157"/>
    </source>
</evidence>
<evidence type="ECO:0000256" key="3">
    <source>
        <dbReference type="ARBA" id="ARBA00004355"/>
    </source>
</evidence>
<name>A0AAN7P141_9COLE</name>
<feature type="domain" description="Ig-like" evidence="17">
    <location>
        <begin position="1091"/>
        <end position="1238"/>
    </location>
</feature>
<feature type="compositionally biased region" description="Low complexity" evidence="13">
    <location>
        <begin position="4503"/>
        <end position="4525"/>
    </location>
</feature>
<dbReference type="FunFam" id="2.60.40.10:FF:001036">
    <property type="entry name" value="Muscle M-line assembly protein unc-89"/>
    <property type="match status" value="1"/>
</dbReference>
<evidence type="ECO:0000256" key="12">
    <source>
        <dbReference type="ARBA" id="ARBA00023319"/>
    </source>
</evidence>
<feature type="domain" description="Fibronectin type-III" evidence="18">
    <location>
        <begin position="2962"/>
        <end position="3062"/>
    </location>
</feature>
<dbReference type="FunFam" id="2.60.40.10:FF:000425">
    <property type="entry name" value="Myosin light chain kinase"/>
    <property type="match status" value="2"/>
</dbReference>
<protein>
    <recommendedName>
        <fullName evidence="21">Obscurin</fullName>
    </recommendedName>
</protein>
<keyword evidence="20" id="KW-1185">Reference proteome</keyword>
<dbReference type="InterPro" id="IPR036236">
    <property type="entry name" value="Znf_C2H2_sf"/>
</dbReference>
<dbReference type="GO" id="GO:0005634">
    <property type="term" value="C:nucleus"/>
    <property type="evidence" value="ECO:0007669"/>
    <property type="project" value="UniProtKB-SubCell"/>
</dbReference>
<dbReference type="GO" id="GO:0040017">
    <property type="term" value="P:positive regulation of locomotion"/>
    <property type="evidence" value="ECO:0007669"/>
    <property type="project" value="UniProtKB-ARBA"/>
</dbReference>
<evidence type="ECO:0000256" key="13">
    <source>
        <dbReference type="SAM" id="MobiDB-lite"/>
    </source>
</evidence>
<feature type="domain" description="Ig-like" evidence="17">
    <location>
        <begin position="1628"/>
        <end position="1719"/>
    </location>
</feature>
<feature type="domain" description="Ig-like" evidence="17">
    <location>
        <begin position="1347"/>
        <end position="1429"/>
    </location>
</feature>
<feature type="domain" description="Ig-like" evidence="17">
    <location>
        <begin position="2251"/>
        <end position="2342"/>
    </location>
</feature>
<feature type="domain" description="Ig-like" evidence="17">
    <location>
        <begin position="1440"/>
        <end position="1529"/>
    </location>
</feature>
<dbReference type="GO" id="GO:0060298">
    <property type="term" value="P:positive regulation of sarcomere organization"/>
    <property type="evidence" value="ECO:0007669"/>
    <property type="project" value="UniProtKB-ARBA"/>
</dbReference>
<evidence type="ECO:0000259" key="18">
    <source>
        <dbReference type="PROSITE" id="PS50853"/>
    </source>
</evidence>
<dbReference type="GO" id="GO:0005524">
    <property type="term" value="F:ATP binding"/>
    <property type="evidence" value="ECO:0007669"/>
    <property type="project" value="UniProtKB-KW"/>
</dbReference>
<dbReference type="CDD" id="cd00063">
    <property type="entry name" value="FN3"/>
    <property type="match status" value="2"/>
</dbReference>
<dbReference type="InterPro" id="IPR056345">
    <property type="entry name" value="Znf-C2H2_CIZ1"/>
</dbReference>
<gene>
    <name evidence="19" type="ORF">RN001_015415</name>
</gene>
<feature type="compositionally biased region" description="Basic and acidic residues" evidence="13">
    <location>
        <begin position="4850"/>
        <end position="4882"/>
    </location>
</feature>
<dbReference type="CDD" id="cd13325">
    <property type="entry name" value="PH_unc89"/>
    <property type="match status" value="1"/>
</dbReference>
<feature type="domain" description="Protein kinase" evidence="16">
    <location>
        <begin position="4030"/>
        <end position="4280"/>
    </location>
</feature>
<feature type="compositionally biased region" description="Polar residues" evidence="13">
    <location>
        <begin position="4527"/>
        <end position="4539"/>
    </location>
</feature>
<feature type="compositionally biased region" description="Basic and acidic residues" evidence="13">
    <location>
        <begin position="4915"/>
        <end position="4946"/>
    </location>
</feature>
<dbReference type="PROSITE" id="PS00028">
    <property type="entry name" value="ZINC_FINGER_C2H2_1"/>
    <property type="match status" value="1"/>
</dbReference>
<dbReference type="PROSITE" id="PS50003">
    <property type="entry name" value="PH_DOMAIN"/>
    <property type="match status" value="1"/>
</dbReference>
<dbReference type="InterPro" id="IPR007110">
    <property type="entry name" value="Ig-like_dom"/>
</dbReference>
<evidence type="ECO:0000313" key="19">
    <source>
        <dbReference type="EMBL" id="KAK4873386.1"/>
    </source>
</evidence>
<feature type="region of interest" description="Disordered" evidence="13">
    <location>
        <begin position="513"/>
        <end position="532"/>
    </location>
</feature>
<feature type="region of interest" description="Disordered" evidence="13">
    <location>
        <begin position="652"/>
        <end position="703"/>
    </location>
</feature>
<feature type="domain" description="PH" evidence="14">
    <location>
        <begin position="327"/>
        <end position="430"/>
    </location>
</feature>
<dbReference type="SUPFAM" id="SSF57667">
    <property type="entry name" value="beta-beta-alpha zinc fingers"/>
    <property type="match status" value="1"/>
</dbReference>
<feature type="compositionally biased region" description="Polar residues" evidence="13">
    <location>
        <begin position="555"/>
        <end position="576"/>
    </location>
</feature>
<keyword evidence="9" id="KW-0175">Coiled coil</keyword>
<dbReference type="SUPFAM" id="SSF49265">
    <property type="entry name" value="Fibronectin type III"/>
    <property type="match status" value="1"/>
</dbReference>
<feature type="region of interest" description="Disordered" evidence="13">
    <location>
        <begin position="71"/>
        <end position="92"/>
    </location>
</feature>
<dbReference type="SUPFAM" id="SSF48726">
    <property type="entry name" value="Immunoglobulin"/>
    <property type="match status" value="21"/>
</dbReference>
<feature type="domain" description="Ig-like" evidence="17">
    <location>
        <begin position="1945"/>
        <end position="2034"/>
    </location>
</feature>
<keyword evidence="5" id="KW-0963">Cytoplasm</keyword>
<organism evidence="19 20">
    <name type="scientific">Aquatica leii</name>
    <dbReference type="NCBI Taxonomy" id="1421715"/>
    <lineage>
        <taxon>Eukaryota</taxon>
        <taxon>Metazoa</taxon>
        <taxon>Ecdysozoa</taxon>
        <taxon>Arthropoda</taxon>
        <taxon>Hexapoda</taxon>
        <taxon>Insecta</taxon>
        <taxon>Pterygota</taxon>
        <taxon>Neoptera</taxon>
        <taxon>Endopterygota</taxon>
        <taxon>Coleoptera</taxon>
        <taxon>Polyphaga</taxon>
        <taxon>Elateriformia</taxon>
        <taxon>Elateroidea</taxon>
        <taxon>Lampyridae</taxon>
        <taxon>Luciolinae</taxon>
        <taxon>Aquatica</taxon>
    </lineage>
</organism>
<dbReference type="PROSITE" id="PS50853">
    <property type="entry name" value="FN3"/>
    <property type="match status" value="2"/>
</dbReference>
<dbReference type="FunFam" id="2.60.40.10:FF:000873">
    <property type="entry name" value="Muscle M-line assembly protein unc-89"/>
    <property type="match status" value="1"/>
</dbReference>
<feature type="domain" description="Ig-like" evidence="17">
    <location>
        <begin position="2150"/>
        <end position="2239"/>
    </location>
</feature>
<reference evidence="20" key="1">
    <citation type="submission" date="2023-01" db="EMBL/GenBank/DDBJ databases">
        <title>Key to firefly adult light organ development and bioluminescence: homeobox transcription factors regulate luciferase expression and transportation to peroxisome.</title>
        <authorList>
            <person name="Fu X."/>
        </authorList>
    </citation>
    <scope>NUCLEOTIDE SEQUENCE [LARGE SCALE GENOMIC DNA]</scope>
</reference>
<dbReference type="FunFam" id="2.60.40.10:FF:000107">
    <property type="entry name" value="Myosin, light chain kinase a"/>
    <property type="match status" value="7"/>
</dbReference>
<comment type="similarity">
    <text evidence="4">Belongs to the protein kinase superfamily. CAMK Ser/Thr protein kinase family.</text>
</comment>
<feature type="region of interest" description="Disordered" evidence="13">
    <location>
        <begin position="765"/>
        <end position="791"/>
    </location>
</feature>
<feature type="domain" description="Ig-like" evidence="17">
    <location>
        <begin position="2543"/>
        <end position="2634"/>
    </location>
</feature>
<keyword evidence="6" id="KW-0677">Repeat</keyword>
<feature type="compositionally biased region" description="Polar residues" evidence="13">
    <location>
        <begin position="4428"/>
        <end position="4440"/>
    </location>
</feature>
<dbReference type="InterPro" id="IPR003598">
    <property type="entry name" value="Ig_sub2"/>
</dbReference>
<dbReference type="SUPFAM" id="SSF56112">
    <property type="entry name" value="Protein kinase-like (PK-like)"/>
    <property type="match status" value="2"/>
</dbReference>
<dbReference type="EMBL" id="JARPUR010000007">
    <property type="protein sequence ID" value="KAK4873386.1"/>
    <property type="molecule type" value="Genomic_DNA"/>
</dbReference>
<feature type="compositionally biased region" description="Polar residues" evidence="13">
    <location>
        <begin position="514"/>
        <end position="532"/>
    </location>
</feature>
<dbReference type="Gene3D" id="1.20.900.10">
    <property type="entry name" value="Dbl homology (DH) domain"/>
    <property type="match status" value="1"/>
</dbReference>
<dbReference type="FunFam" id="2.30.29.30:FF:000519">
    <property type="entry name" value="Muscle M-line assembly protein unc-89-like Protein"/>
    <property type="match status" value="1"/>
</dbReference>
<dbReference type="Pfam" id="PF00069">
    <property type="entry name" value="Pkinase"/>
    <property type="match status" value="2"/>
</dbReference>
<evidence type="ECO:0000256" key="9">
    <source>
        <dbReference type="ARBA" id="ARBA00023054"/>
    </source>
</evidence>
<keyword evidence="7" id="KW-0547">Nucleotide-binding</keyword>
<feature type="region of interest" description="Disordered" evidence="13">
    <location>
        <begin position="4361"/>
        <end position="4393"/>
    </location>
</feature>
<evidence type="ECO:0000256" key="5">
    <source>
        <dbReference type="ARBA" id="ARBA00022490"/>
    </source>
</evidence>
<feature type="domain" description="Ig-like" evidence="17">
    <location>
        <begin position="2348"/>
        <end position="2432"/>
    </location>
</feature>
<dbReference type="SMART" id="SM00355">
    <property type="entry name" value="ZnF_C2H2"/>
    <property type="match status" value="3"/>
</dbReference>
<evidence type="ECO:0000259" key="16">
    <source>
        <dbReference type="PROSITE" id="PS50011"/>
    </source>
</evidence>
<feature type="compositionally biased region" description="Basic and acidic residues" evidence="13">
    <location>
        <begin position="4573"/>
        <end position="4592"/>
    </location>
</feature>
<dbReference type="GO" id="GO:0003779">
    <property type="term" value="F:actin binding"/>
    <property type="evidence" value="ECO:0007669"/>
    <property type="project" value="UniProtKB-ARBA"/>
</dbReference>
<sequence length="4974" mass="561336">MHFTLRQPNKAEILIAWQSYTAATSDELTVVQGESFELIDTEDPGTSAKRIKLDHSLDAVGNTEELLDNSAAKHKSSVKPHKKHASSRYSPTRNKLNARWLVQEVRGHRKGWVPCRILQSVDEPVPGTGLPGDAAFRRQAVVKELVETEQEFVKDLEFVVRQYLVRSENAKIPKIIRDNLQLVFGELVDIGNFHRTVLMEGVKYYANEPNLLGKAFLRLERDFDKHVNYYSNEPLAQSFLETCDVARDHFDELSQQLGDDKTLSEHLKLPIQRINDYQLLLKELVRYTECLGEDSTNLKKALELMLSVPHRAQDEKFISSIEGYRGSIHKLGRLISHNWFTVTFETTTKERYLFLFKARILISKVRRISEDRSVFQLKDIIRLPQVEIKDHHDKYTFELIDKVGGQSLILKAHEDYVKEFWLKEIREFGCDIEEQAEDLQLVSEATSTLIGEPQSKTKYVPPQATPAQKLLATALQSNLETKKVIESVSKNAQELSTKNAVEEKTLIKTEKTNVESSIKNTEDSVSVISDSTVQDTNMSRRYSGLASGHGEDYDSSFSRRSMKQSYSSDGTASRYESLSAKYGSESISGGKQESSYSGKYGAESKYASSEGGKYGDGSVLGSYAKRTHSIDVDGTSGAKYGESLLSSSYKSRRTISSDAGNGDGDIGGYTRKYKGESSEVDDGLSSYRRKYSDSGDGDSFSYSKKRVTSIESGDLGGGSKYASKKIVTSVEMGDTDGAKYSRKTVVSSGDNDYETRESLLNKYSKKGDVEASYERQDSLKRSTAAQGDEEDVLSKYSKYERHISQEKKKTVENDEEEARIEAEMRKKYGLETAQKESEVISTKIRINETVSVVEAEADPQPEKINTKVKYSDSVQVTDKGVNKEFVTRMETTTESIVDAGHTEPTIVSSNTEFTAETTATDGKATVAVAEEGDAATKFKLNREPKEPMIPSDTKPIFIKMISGSSVEPGESAVFEVALPVAPDNVAWLKDNKLVSQSNRIKISKFEKDKVHRLEIKEAETSDVGLYSAVAANSFGTTTCSAQLIVLQLTEQERAERMETDKPIFLVQLKDTDLLEYTYLRFMVKVKGDPHPTVTFYKDDIKIRESNKRCHVVKDAAEKGFYELVIPEVRFEDAGTYKCVASNAYGEAVSEATVTVTDFKKLFEDLPPEALQHSDEKPKFTWKKDGVNFQPEERFKVLLDDDEDSLALLFKHVRPEDAGLYTCVAQTSSGHISCSAELTVHGVLNQLLREPEKPALKMEKKETVVQAGGTAMLELQVKGYPKPQVLWKHDGEPLPATGKYKFLYEDEETMTLVIKDVQKEDAGVYQASAQNELGNDVVEMTLNVKMPPKIKTKIEDISVEANVKIEIPVEIEGLPKPSVRFYKDGQEIKRTERFNIVEKEETYTLIIEKTKITDSGSYSVVASNELSEVSKFWNVDVHCKPNITKKLGKDRIVSQKEEVKLVVEIESRPEPEVTWYRDEIEIKSDEHYVIKKDGDSYTLKITGAVSTDSSRYKFKAKNIYGSVEDDCRVDVRRAPTITKKLRDMTVTEHEKVEFEVTIDAFPKPTFKWYMDEVEIMESRTEFTRIESDNGSKLVIKEVISSLTGQYKCKVMNELGETETSAKLVVNCKPRFIKHLKDVTVDEGSTLHLEVEIEACPEPTVKWLRNGREVNADARIKITRDSHRHESYHLAVDLIKYEEHGEYEVVVTNTLGTVNSKSIVTVQKLTLSDAIEEKEPPTMHESDDKSKYEELDATEQKGILSTKHEILHNEAPKSSEPIIEEPLSPEARIKTNDVSLTKPECGVTITFEEGEGVVITDVSTPTEARCQSALLADVEDIAVVTINAETLKIEETLKPKQVMQNVQYDDFTPTEMQKASKEEVPKHTEGACTEINKHKVLLQQKDASELQELNVDEMSNSETAVLAQIEEETSGLKNIGETSEKNVEATPSLLGSTFKDKTQYESLDISYVMKASGNPKPIAVWTLDGKPLKADTHYDISTTGEEYKLEIKKLDIKDAGVYECKVENVLGDVKQQATLSVTPEGELRRPKVVEPLQDKTIVKHSPSKLMTVVTGDPVPEITWCVNGTEITPKQFEKFNIVLDTEDKEIEHGLKECVVSLTIPKSASANDGLYTSKAKNKWGECDSSAQLTIVFRPEIEGPRDVSAVPGEKAEFTTTIQANPTPSVSWYKDGNVLESGADFEVVENADNGIYKLILKNVQMSDEGRYQVRAKNDIGESISEAKLRTVKDEEPATEKPYFITGISDAEVQDCGEITLMVRADGLPKPEIKWFFNGKLLEEDANHEIVTKTDMQVTSTLTITNYNKDDSGQYKAMAINCSGEAETTASITLLQTVPAFGKRFDRSEAIDEGEPLELKAKILASPRPTMAWYKDGEIVPESDRVTTVSLPDGTMKLNIEHVKPIDSGAYKLVVKNPNGEISALCAVAVNPKPQRPKFTKCFKDVKLTTGEPLRLEAKINAYPPPEIKWLKDGAPIRQSSSIHIEQHPDGSVALNIDTIKPENAGTYSLLASNRLGESENNAKIEVEKKPAKPEFILKMEPMTVVEGFPVKFEVQAKGNPPPKVMWMRNDVEVISDNKHIKITELPEGVSALYIDACDILRDKMNYKAIAINDVGQTETSANLSITSATKKDVPEEAPELLHPLRDVFAHEGQPLIMEVPFTANPVPHVEWCKDGTPLEPSDKVLLTCDGKKVAMHIDNATPADAGTYSVTLTNALGSDTSQATAGVHKVFSPPRFTQLFTDVQQTPGRDAKLSGKVSGVPSPEITWFKDGHQLFPSDKYRIKREGDLVTLYIDDCTTADSGLYRAFAVNKEGSDTCQAQFDVVDEVKSPVKIEPPSFLKRVGDLELYRGMTAKFTACATGYPEPIAEWYKDDQKLTPTPRIKMEVDRAGLLRLTIEGIKEDDLGRYSCKITNEHGFDICHANLQLDDIDAKPIRPISDEYVEYNKFKRSGIPVPLSDAPIISRMTDRHCTLSWKPSLPSYPHVPCTYHLEMCELPQGDWFTARTGIRNCVCTVRNLEPYHDYKFRVRVENKYGVSDPSPYATTYRQKIEPDLPKVSSYLPAGTSFHPDTSAYFPHDFDIERPLHDNMSQAPRFLRQEHPTQYGCKNHNTNLFWYVYGYPKPKMEYFFNDEPIESGGRFDMSYTRNGQATLFINKMLERDAGWYEAVATNEHGQARQRVRLEIAENPVFITRPDIEYALIRGKVRFEARIAGNPYPEVKWYKDWKPLTDSSRIKIRFVEPDLWTLTINDVILKDAGLYSVSARNFAGSISSSAMLYVDENDYDYKIHTYVPVLPIRCKRKTFDDLYNLGDELGRGTQGITYHAVERNTGNNYAAKVMHGGGNLRPFMHNEFDMYNQLRHRRLISMHDAYETDDGLTLILELAGGGELVRDYLLKRDYYTERDVAWYIRQMLEGLHYMHERGYAHMGLNIGDLLLSHIGGSDLKITDFGLTRRITHGSLYPLLYGVPEYVSPEVVRGEGIGFSHDMWSVGIITYILLSGRSPFLGKDDRETLTKIKEGTWRYDMSWWQHISVEARDFISKLLVYHPDGRMDINTAIRHPWLERADRRMTDEYRIESRYLHDYFLQFRDWYDNASCRRWFRRRPLEGAFTHPSRMVYPPGDIYTPPATPAPPSKPAPVYRSWEDQLPSRSPLNYEIGLIKSESHYQNGPDTYLLQLRDVDFPVRVREYMKIAANRGPGRSLIISNENGFEWDAPSVRERRRFMDIMDEEIDDERKERINRYGSECNAYTIRRLRHELGPRLDTYAEAEAMIESKQDGRLPFFREKPQVTAMVEGRDLEITCMVVGDPTPSVQWFKNDAIVVESARVKIITDTEGRIHFKLSPALGFDLGMYRIVARNKIGQTVARTRIVYGTIPDAPDSPEATQISDTEILLTWKQPKSDGNSPVLCYSLEYKSVDESDWIKRADNIDHEFYLVTGLQPDSRYMFRLAAYNSIGWSDQGVASAGISTSRTGSPKIRLTTAMKHLQQITDSGQPIVEETKIRPNYALETEPVDWINGNASDRYEIISEINKGKFSGVLKAIDKETDKVVVVKFFDLSLGGDVDGEFAALRSLRHERIAGLLAAYRSDDMASFILEKLQGADVLTYLSSKHEYTEQMVATIVSQILDGLQYLHWRNLCHLDLQPDNIVMCGLRSVQIKLVDLGSAHRVTKLGTQVPLVGHPDYISPEILNEELAFPQSDIWSLGVLTYVMLSGVLPFKGQDDQETRQNISFVRYRFEYLFQELSQEGNRFIMLIFKRHPTKRPFAEECHENRWLLPTDSMIKKRERAVFLGNRLKEYSEKYHHEKLHGSIQPSAKLGKSLCGSPRLENFHYLGVFNLSSPIKMANRRFGGGVPPQKLGGFAQQNFQGGKVSPWQGGAAPSNANSGLLSQLSTPQQLALALTNLLQNQPQANNSPPSLLSLPTTPAYNNQDNFGSDNRFNRGRDFRRPEPYNKNRSGGWRDNSTRPTGSFGGARSSSSARSASRSSFGSKDRKSPLRGGNKNKPNDGKNQAKGNKAGKLNDSSKTPQTDDISNDANRDGDNVDSENPNEQDDENKDGGENQANAGEGNDEHGVDDDKKDKKPREGRYHGVPSNLLHCFVCNKSMWDGESFQNHVRGKAHKQMMDSLGQSFQITVNILRENMRLVEEKKMIELERMHRNSRNYHRHQQELTSHCNMCDLKFLGKIIAHRKTEGHQRLKRFLHPKCHYCSQEFPSRMEWVDHRFTPDHLRKIKEIMDTKVGDEEGAPLIEEEVPEMDNDPLLDESLQTEDDNPILELSDDMKDLHNRIPAYKPSREVAKNNVQPMSGFYCDICVCFMTSEAFAKDHLRTEKHYQSFVDAAKRQFKKMSEEEKEKEENAKRRKAEEEAEGSETKRIKGEDSNTNGDEMYDPEEACQENDASLDNVPLEEEFAEMDRLIKGEPGDDKTGAEVKEPSAADESKKAPDTPSGRGRRGGSVRNGAGPRSKTRRGGK</sequence>
<feature type="region of interest" description="Disordered" evidence="13">
    <location>
        <begin position="4850"/>
        <end position="4974"/>
    </location>
</feature>
<dbReference type="CDD" id="cd00160">
    <property type="entry name" value="RhoGEF"/>
    <property type="match status" value="1"/>
</dbReference>
<dbReference type="GO" id="GO:0031672">
    <property type="term" value="C:A band"/>
    <property type="evidence" value="ECO:0007669"/>
    <property type="project" value="UniProtKB-SubCell"/>
</dbReference>
<feature type="domain" description="Protein kinase" evidence="16">
    <location>
        <begin position="3316"/>
        <end position="3570"/>
    </location>
</feature>
<dbReference type="PANTHER" id="PTHR47633:SF3">
    <property type="entry name" value="STRIATED MUSCLE PREFERENTIALLY EXPRESSED PROTEIN KINASE"/>
    <property type="match status" value="1"/>
</dbReference>
<dbReference type="InterPro" id="IPR036116">
    <property type="entry name" value="FN3_sf"/>
</dbReference>
<feature type="region of interest" description="Disordered" evidence="13">
    <location>
        <begin position="4413"/>
        <end position="4593"/>
    </location>
</feature>
<dbReference type="CDD" id="cd00096">
    <property type="entry name" value="Ig"/>
    <property type="match status" value="2"/>
</dbReference>
<evidence type="ECO:0000259" key="14">
    <source>
        <dbReference type="PROSITE" id="PS50003"/>
    </source>
</evidence>
<evidence type="ECO:0000313" key="20">
    <source>
        <dbReference type="Proteomes" id="UP001353858"/>
    </source>
</evidence>
<comment type="subcellular location">
    <subcellularLocation>
        <location evidence="2">Cytoplasm</location>
        <location evidence="2">Myofibril</location>
        <location evidence="2">Sarcomere</location>
        <location evidence="2">A band</location>
    </subcellularLocation>
    <subcellularLocation>
        <location evidence="3">Cytoplasm</location>
        <location evidence="3">Myofibril</location>
        <location evidence="3">Sarcomere</location>
        <location evidence="3">I band</location>
    </subcellularLocation>
    <subcellularLocation>
        <location evidence="1">Nucleus</location>
    </subcellularLocation>
</comment>
<feature type="region of interest" description="Disordered" evidence="13">
    <location>
        <begin position="732"/>
        <end position="753"/>
    </location>
</feature>
<evidence type="ECO:0000256" key="7">
    <source>
        <dbReference type="ARBA" id="ARBA00022741"/>
    </source>
</evidence>
<feature type="compositionally biased region" description="Acidic residues" evidence="13">
    <location>
        <begin position="4546"/>
        <end position="4559"/>
    </location>
</feature>
<feature type="domain" description="Ig-like" evidence="17">
    <location>
        <begin position="3197"/>
        <end position="3286"/>
    </location>
</feature>
<evidence type="ECO:0000256" key="6">
    <source>
        <dbReference type="ARBA" id="ARBA00022737"/>
    </source>
</evidence>
<feature type="compositionally biased region" description="Acidic residues" evidence="13">
    <location>
        <begin position="4889"/>
        <end position="4898"/>
    </location>
</feature>
<dbReference type="Proteomes" id="UP001353858">
    <property type="component" value="Unassembled WGS sequence"/>
</dbReference>
<dbReference type="FunFam" id="1.20.900.10:FF:000033">
    <property type="entry name" value="Muscle M-line assembly protein unc-89-like Protein"/>
    <property type="match status" value="1"/>
</dbReference>
<feature type="domain" description="Fibronectin type-III" evidence="18">
    <location>
        <begin position="3884"/>
        <end position="3981"/>
    </location>
</feature>
<feature type="domain" description="DH" evidence="15">
    <location>
        <begin position="137"/>
        <end position="315"/>
    </location>
</feature>
<dbReference type="InterPro" id="IPR011009">
    <property type="entry name" value="Kinase-like_dom_sf"/>
</dbReference>
<feature type="domain" description="Ig-like" evidence="17">
    <location>
        <begin position="2846"/>
        <end position="2935"/>
    </location>
</feature>
<keyword evidence="8" id="KW-0067">ATP-binding</keyword>
<dbReference type="GO" id="GO:0009653">
    <property type="term" value="P:anatomical structure morphogenesis"/>
    <property type="evidence" value="ECO:0007669"/>
    <property type="project" value="UniProtKB-ARBA"/>
</dbReference>
<dbReference type="SUPFAM" id="SSF48065">
    <property type="entry name" value="DBL homology domain (DH-domain)"/>
    <property type="match status" value="1"/>
</dbReference>
<dbReference type="GO" id="GO:0004672">
    <property type="term" value="F:protein kinase activity"/>
    <property type="evidence" value="ECO:0007669"/>
    <property type="project" value="InterPro"/>
</dbReference>
<dbReference type="FunFam" id="2.60.40.10:FF:000145">
    <property type="entry name" value="Myosin light chain kinase, smooth muscle"/>
    <property type="match status" value="1"/>
</dbReference>
<dbReference type="Gene3D" id="2.60.40.10">
    <property type="entry name" value="Immunoglobulins"/>
    <property type="match status" value="23"/>
</dbReference>
<dbReference type="PANTHER" id="PTHR47633">
    <property type="entry name" value="IMMUNOGLOBULIN"/>
    <property type="match status" value="1"/>
</dbReference>
<evidence type="ECO:0000256" key="11">
    <source>
        <dbReference type="ARBA" id="ARBA00023242"/>
    </source>
</evidence>
<feature type="compositionally biased region" description="Polar residues" evidence="13">
    <location>
        <begin position="585"/>
        <end position="597"/>
    </location>
</feature>
<dbReference type="PROSITE" id="PS50835">
    <property type="entry name" value="IG_LIKE"/>
    <property type="match status" value="18"/>
</dbReference>
<dbReference type="FunFam" id="1.10.510.10:FF:000681">
    <property type="entry name" value="Muscle M-line assembly protein unc-89-like Protein"/>
    <property type="match status" value="1"/>
</dbReference>
<feature type="compositionally biased region" description="Low complexity" evidence="13">
    <location>
        <begin position="4477"/>
        <end position="4493"/>
    </location>
</feature>
<dbReference type="InterPro" id="IPR003604">
    <property type="entry name" value="Matrin/U1-like-C_Znf_C2H2"/>
</dbReference>
<feature type="domain" description="Ig-like" evidence="17">
    <location>
        <begin position="2744"/>
        <end position="2832"/>
    </location>
</feature>
<feature type="domain" description="Ig-like" evidence="17">
    <location>
        <begin position="3788"/>
        <end position="3872"/>
    </location>
</feature>
<dbReference type="SMART" id="SM00325">
    <property type="entry name" value="RhoGEF"/>
    <property type="match status" value="1"/>
</dbReference>
<dbReference type="GO" id="GO:0008270">
    <property type="term" value="F:zinc ion binding"/>
    <property type="evidence" value="ECO:0007669"/>
    <property type="project" value="InterPro"/>
</dbReference>
<dbReference type="Gene3D" id="1.10.510.10">
    <property type="entry name" value="Transferase(Phosphotransferase) domain 1"/>
    <property type="match status" value="2"/>
</dbReference>
<dbReference type="Gene3D" id="3.30.200.20">
    <property type="entry name" value="Phosphorylase Kinase, domain 1"/>
    <property type="match status" value="1"/>
</dbReference>
<dbReference type="PROSITE" id="PS50011">
    <property type="entry name" value="PROTEIN_KINASE_DOM"/>
    <property type="match status" value="2"/>
</dbReference>
<dbReference type="InterPro" id="IPR000219">
    <property type="entry name" value="DH_dom"/>
</dbReference>
<dbReference type="GO" id="GO:0030154">
    <property type="term" value="P:cell differentiation"/>
    <property type="evidence" value="ECO:0007669"/>
    <property type="project" value="UniProtKB-ARBA"/>
</dbReference>
<dbReference type="SMART" id="SM00451">
    <property type="entry name" value="ZnF_U1"/>
    <property type="match status" value="2"/>
</dbReference>
<dbReference type="InterPro" id="IPR036179">
    <property type="entry name" value="Ig-like_dom_sf"/>
</dbReference>
<keyword evidence="12" id="KW-0393">Immunoglobulin domain</keyword>
<dbReference type="Pfam" id="PF00621">
    <property type="entry name" value="RhoGEF"/>
    <property type="match status" value="1"/>
</dbReference>
<dbReference type="Pfam" id="PF07679">
    <property type="entry name" value="I-set"/>
    <property type="match status" value="21"/>
</dbReference>
<dbReference type="InterPro" id="IPR013087">
    <property type="entry name" value="Znf_C2H2_type"/>
</dbReference>
<dbReference type="FunFam" id="2.60.40.10:FF:001381">
    <property type="entry name" value="Uncharacterized protein, isoform C"/>
    <property type="match status" value="1"/>
</dbReference>
<dbReference type="FunFam" id="2.60.40.10:FF:000031">
    <property type="entry name" value="Myosin-binding protein C, slow type"/>
    <property type="match status" value="1"/>
</dbReference>
<feature type="compositionally biased region" description="Basic and acidic residues" evidence="13">
    <location>
        <begin position="765"/>
        <end position="780"/>
    </location>
</feature>
<keyword evidence="11" id="KW-0539">Nucleus</keyword>
<dbReference type="InterPro" id="IPR013098">
    <property type="entry name" value="Ig_I-set"/>
</dbReference>
<feature type="domain" description="Ig-like" evidence="17">
    <location>
        <begin position="1253"/>
        <end position="1342"/>
    </location>
</feature>
<feature type="domain" description="Ig-like" evidence="17">
    <location>
        <begin position="2044"/>
        <end position="2145"/>
    </location>
</feature>
<dbReference type="SMART" id="SM00408">
    <property type="entry name" value="IGc2"/>
    <property type="match status" value="19"/>
</dbReference>
<dbReference type="FunFam" id="2.60.40.10:FF:000032">
    <property type="entry name" value="palladin isoform X1"/>
    <property type="match status" value="2"/>
</dbReference>
<evidence type="ECO:0000259" key="17">
    <source>
        <dbReference type="PROSITE" id="PS50835"/>
    </source>
</evidence>
<dbReference type="SMART" id="SM00060">
    <property type="entry name" value="FN3"/>
    <property type="match status" value="2"/>
</dbReference>
<feature type="domain" description="Ig-like" evidence="17">
    <location>
        <begin position="1534"/>
        <end position="1623"/>
    </location>
</feature>
<feature type="region of interest" description="Disordered" evidence="13">
    <location>
        <begin position="539"/>
        <end position="612"/>
    </location>
</feature>
<dbReference type="SMART" id="SM00409">
    <property type="entry name" value="IG"/>
    <property type="match status" value="20"/>
</dbReference>
<dbReference type="GO" id="GO:0045989">
    <property type="term" value="P:positive regulation of striated muscle contraction"/>
    <property type="evidence" value="ECO:0007669"/>
    <property type="project" value="UniProtKB-ARBA"/>
</dbReference>
<dbReference type="GO" id="GO:0031674">
    <property type="term" value="C:I band"/>
    <property type="evidence" value="ECO:0007669"/>
    <property type="project" value="UniProtKB-SubCell"/>
</dbReference>
<evidence type="ECO:0000256" key="2">
    <source>
        <dbReference type="ARBA" id="ARBA00004161"/>
    </source>
</evidence>
<dbReference type="InterPro" id="IPR055251">
    <property type="entry name" value="SOS1_NGEF_PH"/>
</dbReference>
<evidence type="ECO:0000256" key="8">
    <source>
        <dbReference type="ARBA" id="ARBA00022840"/>
    </source>
</evidence>
<dbReference type="GO" id="GO:0005085">
    <property type="term" value="F:guanyl-nucleotide exchange factor activity"/>
    <property type="evidence" value="ECO:0007669"/>
    <property type="project" value="InterPro"/>
</dbReference>
<keyword evidence="10" id="KW-1015">Disulfide bond</keyword>